<keyword evidence="10" id="KW-1185">Reference proteome</keyword>
<evidence type="ECO:0000256" key="7">
    <source>
        <dbReference type="HAMAP-Rule" id="MF_01376"/>
    </source>
</evidence>
<comment type="cofactor">
    <cofactor evidence="1 7">
        <name>pyridoxal 5'-phosphate</name>
        <dbReference type="ChEBI" id="CHEBI:597326"/>
    </cofactor>
</comment>
<feature type="modified residue" description="N6-(pyridoxal phosphate)lysine" evidence="7">
    <location>
        <position position="197"/>
    </location>
</feature>
<dbReference type="PANTHER" id="PTHR42778:SF1">
    <property type="entry name" value="2-AMINOETHYLPHOSPHONATE--PYRUVATE TRANSAMINASE"/>
    <property type="match status" value="1"/>
</dbReference>
<dbReference type="NCBIfam" id="NF010006">
    <property type="entry name" value="PRK13479.1"/>
    <property type="match status" value="1"/>
</dbReference>
<dbReference type="InterPro" id="IPR000192">
    <property type="entry name" value="Aminotrans_V_dom"/>
</dbReference>
<keyword evidence="4 7" id="KW-0663">Pyridoxal phosphate</keyword>
<dbReference type="RefSeq" id="WP_205213991.1">
    <property type="nucleotide sequence ID" value="NZ_JAFFZP010000026.1"/>
</dbReference>
<keyword evidence="5 7" id="KW-0670">Pyruvate</keyword>
<evidence type="ECO:0000313" key="9">
    <source>
        <dbReference type="EMBL" id="MBN0988741.1"/>
    </source>
</evidence>
<evidence type="ECO:0000256" key="1">
    <source>
        <dbReference type="ARBA" id="ARBA00001933"/>
    </source>
</evidence>
<feature type="domain" description="Aminotransferase class V" evidence="8">
    <location>
        <begin position="138"/>
        <end position="306"/>
    </location>
</feature>
<dbReference type="PIRSF" id="PIRSF000524">
    <property type="entry name" value="SPT"/>
    <property type="match status" value="1"/>
</dbReference>
<dbReference type="InterPro" id="IPR015422">
    <property type="entry name" value="PyrdxlP-dep_Trfase_small"/>
</dbReference>
<comment type="catalytic activity">
    <reaction evidence="6 7">
        <text>(2-aminoethyl)phosphonate + pyruvate = phosphonoacetaldehyde + L-alanine</text>
        <dbReference type="Rhea" id="RHEA:17021"/>
        <dbReference type="ChEBI" id="CHEBI:15361"/>
        <dbReference type="ChEBI" id="CHEBI:57418"/>
        <dbReference type="ChEBI" id="CHEBI:57972"/>
        <dbReference type="ChEBI" id="CHEBI:58383"/>
        <dbReference type="EC" id="2.6.1.37"/>
    </reaction>
</comment>
<proteinExistence type="inferred from homology"/>
<dbReference type="InterPro" id="IPR015424">
    <property type="entry name" value="PyrdxlP-dep_Trfase"/>
</dbReference>
<evidence type="ECO:0000259" key="8">
    <source>
        <dbReference type="Pfam" id="PF00266"/>
    </source>
</evidence>
<evidence type="ECO:0000313" key="10">
    <source>
        <dbReference type="Proteomes" id="UP000760472"/>
    </source>
</evidence>
<accession>A0ABS2WAJ3</accession>
<dbReference type="EC" id="2.6.1.37" evidence="7"/>
<comment type="subunit">
    <text evidence="7">Homodimer.</text>
</comment>
<dbReference type="GO" id="GO:0047304">
    <property type="term" value="F:2-aminoethylphosphonate-pyruvate transaminase activity"/>
    <property type="evidence" value="ECO:0007669"/>
    <property type="project" value="UniProtKB-EC"/>
</dbReference>
<evidence type="ECO:0000256" key="4">
    <source>
        <dbReference type="ARBA" id="ARBA00022898"/>
    </source>
</evidence>
<dbReference type="Proteomes" id="UP000760472">
    <property type="component" value="Unassembled WGS sequence"/>
</dbReference>
<comment type="caution">
    <text evidence="9">The sequence shown here is derived from an EMBL/GenBank/DDBJ whole genome shotgun (WGS) entry which is preliminary data.</text>
</comment>
<dbReference type="InterPro" id="IPR015421">
    <property type="entry name" value="PyrdxlP-dep_Trfase_major"/>
</dbReference>
<keyword evidence="2 7" id="KW-0032">Aminotransferase</keyword>
<dbReference type="Gene3D" id="3.90.1150.10">
    <property type="entry name" value="Aspartate Aminotransferase, domain 1"/>
    <property type="match status" value="1"/>
</dbReference>
<name>A0ABS2WAJ3_9GAMM</name>
<gene>
    <name evidence="7" type="primary">phnW</name>
    <name evidence="9" type="ORF">JW498_15330</name>
</gene>
<dbReference type="HAMAP" id="MF_01376">
    <property type="entry name" value="PhnW_aminotrans_5"/>
    <property type="match status" value="1"/>
</dbReference>
<evidence type="ECO:0000256" key="5">
    <source>
        <dbReference type="ARBA" id="ARBA00023317"/>
    </source>
</evidence>
<dbReference type="Gene3D" id="3.40.640.10">
    <property type="entry name" value="Type I PLP-dependent aspartate aminotransferase-like (Major domain)"/>
    <property type="match status" value="1"/>
</dbReference>
<dbReference type="Pfam" id="PF00266">
    <property type="entry name" value="Aminotran_5"/>
    <property type="match status" value="1"/>
</dbReference>
<protein>
    <recommendedName>
        <fullName evidence="7">2-aminoethylphosphonate--pyruvate transaminase</fullName>
        <ecNumber evidence="7">2.6.1.37</ecNumber>
    </recommendedName>
    <alternativeName>
        <fullName evidence="7">2-aminoethylphosphonate aminotransferase</fullName>
    </alternativeName>
    <alternativeName>
        <fullName evidence="7">AEP transaminase</fullName>
        <shortName evidence="7">AEPT</shortName>
    </alternativeName>
</protein>
<dbReference type="EMBL" id="JAFFZP010000026">
    <property type="protein sequence ID" value="MBN0988741.1"/>
    <property type="molecule type" value="Genomic_DNA"/>
</dbReference>
<sequence>MNQPQKNPQPWLLTPGPINTSMAVKQAMLHDWGSWDGDFRALTKAVCDQLISFVDDQDAFVCVPVQGSGTFAVEATLGTLIPRQGKALVLVNGAYGQRMTKILDYMARDYVVLDKGDYEPPRGGEVAAILEQDRGITHVLLVHCETSSGILNPVAEIAEVVERHGRGLIIDSMSAFGAIDIHSSRVRFDALISSANKCFEGVPGFGFALIRKTVLQHCATHAHSLSMDLYDQWQYLEKTGQWRFTPPTHVVAAFIQALKEHQEEGGVAGRFARYRRNQQRLVAGMRQLGFKTLLADEWLSPIIVTFFAPGYANFNFQRFYDLLKARNYIIYPGKLTQAESFRLGCIGQLFDGQIDGLLEAVSAVLDEMQITDGNPNP</sequence>
<organism evidence="9 10">
    <name type="scientific">Amphritea pacifica</name>
    <dbReference type="NCBI Taxonomy" id="2811233"/>
    <lineage>
        <taxon>Bacteria</taxon>
        <taxon>Pseudomonadati</taxon>
        <taxon>Pseudomonadota</taxon>
        <taxon>Gammaproteobacteria</taxon>
        <taxon>Oceanospirillales</taxon>
        <taxon>Oceanospirillaceae</taxon>
        <taxon>Amphritea</taxon>
    </lineage>
</organism>
<evidence type="ECO:0000256" key="6">
    <source>
        <dbReference type="ARBA" id="ARBA00049460"/>
    </source>
</evidence>
<evidence type="ECO:0000256" key="2">
    <source>
        <dbReference type="ARBA" id="ARBA00022576"/>
    </source>
</evidence>
<comment type="similarity">
    <text evidence="7">Belongs to the class-V pyridoxal-phosphate-dependent aminotransferase family. PhnW subfamily.</text>
</comment>
<reference evidence="9 10" key="1">
    <citation type="submission" date="2021-02" db="EMBL/GenBank/DDBJ databases">
        <title>A novel species of genus Amphritea isolated from a fishpond in China.</title>
        <authorList>
            <person name="Lu H."/>
        </authorList>
    </citation>
    <scope>NUCLEOTIDE SEQUENCE [LARGE SCALE GENOMIC DNA]</scope>
    <source>
        <strain evidence="9 10">RP18W</strain>
    </source>
</reference>
<dbReference type="SUPFAM" id="SSF53383">
    <property type="entry name" value="PLP-dependent transferases"/>
    <property type="match status" value="1"/>
</dbReference>
<comment type="function">
    <text evidence="7">Involved in phosphonate degradation.</text>
</comment>
<dbReference type="PANTHER" id="PTHR42778">
    <property type="entry name" value="2-AMINOETHYLPHOSPHONATE--PYRUVATE TRANSAMINASE"/>
    <property type="match status" value="1"/>
</dbReference>
<dbReference type="InterPro" id="IPR012703">
    <property type="entry name" value="NH2EtPonate_pyrv_transaminase"/>
</dbReference>
<dbReference type="NCBIfam" id="TIGR02326">
    <property type="entry name" value="transamin_PhnW"/>
    <property type="match status" value="1"/>
</dbReference>
<keyword evidence="3 7" id="KW-0808">Transferase</keyword>
<dbReference type="NCBIfam" id="TIGR03301">
    <property type="entry name" value="PhnW-AepZ"/>
    <property type="match status" value="1"/>
</dbReference>
<evidence type="ECO:0000256" key="3">
    <source>
        <dbReference type="ARBA" id="ARBA00022679"/>
    </source>
</evidence>
<dbReference type="InterPro" id="IPR024169">
    <property type="entry name" value="SP_NH2Trfase/AEP_transaminase"/>
</dbReference>